<keyword evidence="2" id="KW-0812">Transmembrane</keyword>
<feature type="region of interest" description="Disordered" evidence="1">
    <location>
        <begin position="48"/>
        <end position="99"/>
    </location>
</feature>
<reference evidence="4" key="1">
    <citation type="journal article" date="2015" name="Proc. Natl. Acad. Sci. U.S.A.">
        <title>Genome sequencing of adzuki bean (Vigna angularis) provides insight into high starch and low fat accumulation and domestication.</title>
        <authorList>
            <person name="Yang K."/>
            <person name="Tian Z."/>
            <person name="Chen C."/>
            <person name="Luo L."/>
            <person name="Zhao B."/>
            <person name="Wang Z."/>
            <person name="Yu L."/>
            <person name="Li Y."/>
            <person name="Sun Y."/>
            <person name="Li W."/>
            <person name="Chen Y."/>
            <person name="Li Y."/>
            <person name="Zhang Y."/>
            <person name="Ai D."/>
            <person name="Zhao J."/>
            <person name="Shang C."/>
            <person name="Ma Y."/>
            <person name="Wu B."/>
            <person name="Wang M."/>
            <person name="Gao L."/>
            <person name="Sun D."/>
            <person name="Zhang P."/>
            <person name="Guo F."/>
            <person name="Wang W."/>
            <person name="Li Y."/>
            <person name="Wang J."/>
            <person name="Varshney R.K."/>
            <person name="Wang J."/>
            <person name="Ling H.Q."/>
            <person name="Wan P."/>
        </authorList>
    </citation>
    <scope>NUCLEOTIDE SEQUENCE</scope>
    <source>
        <strain evidence="4">cv. Jingnong 6</strain>
    </source>
</reference>
<dbReference type="EMBL" id="CM003377">
    <property type="protein sequence ID" value="KOM46686.1"/>
    <property type="molecule type" value="Genomic_DNA"/>
</dbReference>
<gene>
    <name evidence="3" type="ORF">LR48_Vigan07g039000</name>
</gene>
<dbReference type="Proteomes" id="UP000053144">
    <property type="component" value="Chromosome 7"/>
</dbReference>
<organism evidence="3 4">
    <name type="scientific">Phaseolus angularis</name>
    <name type="common">Azuki bean</name>
    <name type="synonym">Vigna angularis</name>
    <dbReference type="NCBI Taxonomy" id="3914"/>
    <lineage>
        <taxon>Eukaryota</taxon>
        <taxon>Viridiplantae</taxon>
        <taxon>Streptophyta</taxon>
        <taxon>Embryophyta</taxon>
        <taxon>Tracheophyta</taxon>
        <taxon>Spermatophyta</taxon>
        <taxon>Magnoliopsida</taxon>
        <taxon>eudicotyledons</taxon>
        <taxon>Gunneridae</taxon>
        <taxon>Pentapetalae</taxon>
        <taxon>rosids</taxon>
        <taxon>fabids</taxon>
        <taxon>Fabales</taxon>
        <taxon>Fabaceae</taxon>
        <taxon>Papilionoideae</taxon>
        <taxon>50 kb inversion clade</taxon>
        <taxon>NPAAA clade</taxon>
        <taxon>indigoferoid/millettioid clade</taxon>
        <taxon>Phaseoleae</taxon>
        <taxon>Vigna</taxon>
    </lineage>
</organism>
<accession>A0A0L9UVC3</accession>
<name>A0A0L9UVC3_PHAAN</name>
<sequence>MPLDETTAGCRSKLPFFSSRAGDLHWTDTGCRRLRDCHGPLLDLATAATAEPRSSRHDETTLTGSPLSGPRLRRQRHSGREPQSSSQHVQTAASKPDQPPRQKLFTVVLAGLCFLIGAASITLPLFTFFYPLLIDSVVKNGLFGGDENGGRKVLAVGGVGVDGDGDDMGCTNMDDGLEIMEMEVWEMAVRDNGRVGEVGKIGGSLVADISGGLVKWGKVDGEWSTHSYEVGDGGE</sequence>
<evidence type="ECO:0000313" key="4">
    <source>
        <dbReference type="Proteomes" id="UP000053144"/>
    </source>
</evidence>
<protein>
    <submittedName>
        <fullName evidence="3">Uncharacterized protein</fullName>
    </submittedName>
</protein>
<dbReference type="Gramene" id="KOM46686">
    <property type="protein sequence ID" value="KOM46686"/>
    <property type="gene ID" value="LR48_Vigan07g039000"/>
</dbReference>
<feature type="transmembrane region" description="Helical" evidence="2">
    <location>
        <begin position="104"/>
        <end position="130"/>
    </location>
</feature>
<evidence type="ECO:0000256" key="2">
    <source>
        <dbReference type="SAM" id="Phobius"/>
    </source>
</evidence>
<evidence type="ECO:0000256" key="1">
    <source>
        <dbReference type="SAM" id="MobiDB-lite"/>
    </source>
</evidence>
<keyword evidence="2" id="KW-0472">Membrane</keyword>
<feature type="compositionally biased region" description="Polar residues" evidence="1">
    <location>
        <begin position="81"/>
        <end position="93"/>
    </location>
</feature>
<dbReference type="AlphaFoldDB" id="A0A0L9UVC3"/>
<evidence type="ECO:0000313" key="3">
    <source>
        <dbReference type="EMBL" id="KOM46686.1"/>
    </source>
</evidence>
<keyword evidence="2" id="KW-1133">Transmembrane helix</keyword>
<proteinExistence type="predicted"/>